<keyword evidence="2" id="KW-0812">Transmembrane</keyword>
<keyword evidence="2" id="KW-1133">Transmembrane helix</keyword>
<reference evidence="3" key="1">
    <citation type="submission" date="2021-01" db="EMBL/GenBank/DDBJ databases">
        <authorList>
            <person name="Corre E."/>
            <person name="Pelletier E."/>
            <person name="Niang G."/>
            <person name="Scheremetjew M."/>
            <person name="Finn R."/>
            <person name="Kale V."/>
            <person name="Holt S."/>
            <person name="Cochrane G."/>
            <person name="Meng A."/>
            <person name="Brown T."/>
            <person name="Cohen L."/>
        </authorList>
    </citation>
    <scope>NUCLEOTIDE SEQUENCE</scope>
    <source>
        <strain evidence="3">UTEX LB 2760</strain>
    </source>
</reference>
<accession>A0A7S0G5V9</accession>
<evidence type="ECO:0000313" key="3">
    <source>
        <dbReference type="EMBL" id="CAD8397536.1"/>
    </source>
</evidence>
<feature type="transmembrane region" description="Helical" evidence="2">
    <location>
        <begin position="69"/>
        <end position="91"/>
    </location>
</feature>
<protein>
    <submittedName>
        <fullName evidence="3">Uncharacterized protein</fullName>
    </submittedName>
</protein>
<organism evidence="3">
    <name type="scientific">Rhodosorus marinus</name>
    <dbReference type="NCBI Taxonomy" id="101924"/>
    <lineage>
        <taxon>Eukaryota</taxon>
        <taxon>Rhodophyta</taxon>
        <taxon>Stylonematophyceae</taxon>
        <taxon>Stylonematales</taxon>
        <taxon>Stylonemataceae</taxon>
        <taxon>Rhodosorus</taxon>
    </lineage>
</organism>
<keyword evidence="2" id="KW-0472">Membrane</keyword>
<evidence type="ECO:0000256" key="2">
    <source>
        <dbReference type="SAM" id="Phobius"/>
    </source>
</evidence>
<feature type="region of interest" description="Disordered" evidence="1">
    <location>
        <begin position="128"/>
        <end position="147"/>
    </location>
</feature>
<name>A0A7S0G5V9_9RHOD</name>
<dbReference type="EMBL" id="HBEK01013833">
    <property type="protein sequence ID" value="CAD8397536.1"/>
    <property type="molecule type" value="Transcribed_RNA"/>
</dbReference>
<proteinExistence type="predicted"/>
<dbReference type="AlphaFoldDB" id="A0A7S0G5V9"/>
<sequence>MNEFPRSSTKCDPVTNFSLNTLGKAGRTKNAYPKRAPSSLPVYSELLNIMLVPFVSHRSLGPLFLSYMFPFYSVALVAAVAFFPPLFFIALSLSSRSSHESTSQFGRSSEEVDKVFSSEYDAGQAKVNSNYLMPTVPKEKKRNPTTR</sequence>
<gene>
    <name evidence="3" type="ORF">RMAR0315_LOCUS7525</name>
</gene>
<evidence type="ECO:0000256" key="1">
    <source>
        <dbReference type="SAM" id="MobiDB-lite"/>
    </source>
</evidence>